<evidence type="ECO:0000313" key="1">
    <source>
        <dbReference type="EMBL" id="KAJ2799113.1"/>
    </source>
</evidence>
<name>A0ACC1L252_9FUNG</name>
<sequence length="567" mass="61795">MRYGLFLLSDDAPLSAPATGAVRGLYRESPHSPPATAVPDRPQKPAAPAGRRPRALTLASMVAAGQIPGGELHSRRAHVRRSIGTPFPVASSPLSPRPMADSAYGKGGRHRELTERAKLRVRYSGSATEARASARQAYVHSIQKEAEDVRAFLSGLTLAPPPAAPAAAMDPSVADTLAQVDQMRRDFEKRQKEEAEAKEKAAKELAEAKARELEEAEAKEKQQQEESQRSAEEAARKRADEEKAKAATAATAAAVPEQTLVAQASSLAPQTVSAPALEWADKYRRMYREIMDEVAPEIQRNKDIKAACFKQRGLITRGLGQLKDSWEFIARTADNIKAILADSAGGGPLVERWMLNLVAKAIVKQAEREVSVTHPAAYPLAATAVLIMQKHPQLLDMLMVRLVKKCPYVIPEYIRRQPGQSVADFVRASGYKENEDGERESEGIYMERMAGMVALFAAIVQTASNGSSNPFPIRHGWTWLARMLNQAPRTISPLLVQTFLSVAGAAMAAAYPRQLPKMLDLASLWLNAAPAKNAAAVALRSNLTSYLEEYRRTGKLKECAGRNIKAS</sequence>
<comment type="caution">
    <text evidence="1">The sequence shown here is derived from an EMBL/GenBank/DDBJ whole genome shotgun (WGS) entry which is preliminary data.</text>
</comment>
<proteinExistence type="predicted"/>
<accession>A0ACC1L252</accession>
<evidence type="ECO:0000313" key="2">
    <source>
        <dbReference type="Proteomes" id="UP001140087"/>
    </source>
</evidence>
<dbReference type="Proteomes" id="UP001140087">
    <property type="component" value="Unassembled WGS sequence"/>
</dbReference>
<keyword evidence="2" id="KW-1185">Reference proteome</keyword>
<gene>
    <name evidence="1" type="ORF">H4R21_003668</name>
</gene>
<dbReference type="EMBL" id="JANBUN010001214">
    <property type="protein sequence ID" value="KAJ2799113.1"/>
    <property type="molecule type" value="Genomic_DNA"/>
</dbReference>
<reference evidence="1" key="1">
    <citation type="submission" date="2022-07" db="EMBL/GenBank/DDBJ databases">
        <title>Phylogenomic reconstructions and comparative analyses of Kickxellomycotina fungi.</title>
        <authorList>
            <person name="Reynolds N.K."/>
            <person name="Stajich J.E."/>
            <person name="Barry K."/>
            <person name="Grigoriev I.V."/>
            <person name="Crous P."/>
            <person name="Smith M.E."/>
        </authorList>
    </citation>
    <scope>NUCLEOTIDE SEQUENCE</scope>
    <source>
        <strain evidence="1">BCRC 34780</strain>
    </source>
</reference>
<protein>
    <submittedName>
        <fullName evidence="1">Uncharacterized protein</fullName>
    </submittedName>
</protein>
<organism evidence="1 2">
    <name type="scientific">Coemansia helicoidea</name>
    <dbReference type="NCBI Taxonomy" id="1286919"/>
    <lineage>
        <taxon>Eukaryota</taxon>
        <taxon>Fungi</taxon>
        <taxon>Fungi incertae sedis</taxon>
        <taxon>Zoopagomycota</taxon>
        <taxon>Kickxellomycotina</taxon>
        <taxon>Kickxellomycetes</taxon>
        <taxon>Kickxellales</taxon>
        <taxon>Kickxellaceae</taxon>
        <taxon>Coemansia</taxon>
    </lineage>
</organism>